<evidence type="ECO:0000259" key="6">
    <source>
        <dbReference type="PROSITE" id="PS51464"/>
    </source>
</evidence>
<dbReference type="InterPro" id="IPR036388">
    <property type="entry name" value="WH-like_DNA-bd_sf"/>
</dbReference>
<dbReference type="PANTHER" id="PTHR30514:SF18">
    <property type="entry name" value="RPIR-FAMILY TRANSCRIPTIONAL REGULATOR"/>
    <property type="match status" value="1"/>
</dbReference>
<dbReference type="GO" id="GO:0097367">
    <property type="term" value="F:carbohydrate derivative binding"/>
    <property type="evidence" value="ECO:0007669"/>
    <property type="project" value="InterPro"/>
</dbReference>
<evidence type="ECO:0000313" key="8">
    <source>
        <dbReference type="Proteomes" id="UP000019805"/>
    </source>
</evidence>
<dbReference type="eggNOG" id="COG1737">
    <property type="taxonomic scope" value="Bacteria"/>
</dbReference>
<feature type="domain" description="HTH rpiR-type" evidence="5">
    <location>
        <begin position="8"/>
        <end position="84"/>
    </location>
</feature>
<dbReference type="STRING" id="1437824.BN940_02171"/>
<dbReference type="CDD" id="cd05013">
    <property type="entry name" value="SIS_RpiR"/>
    <property type="match status" value="1"/>
</dbReference>
<accession>W8X8E0</accession>
<dbReference type="Pfam" id="PF01380">
    <property type="entry name" value="SIS"/>
    <property type="match status" value="1"/>
</dbReference>
<feature type="domain" description="SIS" evidence="6">
    <location>
        <begin position="130"/>
        <end position="279"/>
    </location>
</feature>
<dbReference type="GO" id="GO:0006096">
    <property type="term" value="P:glycolytic process"/>
    <property type="evidence" value="ECO:0007669"/>
    <property type="project" value="UniProtKB-KW"/>
</dbReference>
<dbReference type="GO" id="GO:0003677">
    <property type="term" value="F:DNA binding"/>
    <property type="evidence" value="ECO:0007669"/>
    <property type="project" value="UniProtKB-KW"/>
</dbReference>
<dbReference type="InterPro" id="IPR035472">
    <property type="entry name" value="RpiR-like_SIS"/>
</dbReference>
<evidence type="ECO:0000259" key="5">
    <source>
        <dbReference type="PROSITE" id="PS51071"/>
    </source>
</evidence>
<sequence length="299" mass="32380">MSAPHSLDELTRLIQSRYPGLSPQFQAGARYLIDHPTQVSTLSARKLAALAGVQPATLVRLAQHLGYAGWDALKAVFTQELHPPGAYAARALSLVHRPESEQASWQAAIHRQVLNLQALEPVNQAVMARAVALLADAGRIVVAGFRSCYPAAFSLRYLCSLFRPDVHLLHNTGGTLSLDTHRLRPEDTVVLIGYAPYSREIIELAEALRHGDPSNPPGPEASRGCRVLALCDSQLAPMALHADCVLTFSTQGHSFFPTTVAIQALVEMLAQQLLVRQGEPALAELGRTEALLHATGAYR</sequence>
<dbReference type="InterPro" id="IPR001347">
    <property type="entry name" value="SIS_dom"/>
</dbReference>
<organism evidence="7 8">
    <name type="scientific">Castellaniella defragrans (strain DSM 12143 / CCUG 39792 / 65Phen)</name>
    <name type="common">Alcaligenes defragrans</name>
    <dbReference type="NCBI Taxonomy" id="1437824"/>
    <lineage>
        <taxon>Bacteria</taxon>
        <taxon>Pseudomonadati</taxon>
        <taxon>Pseudomonadota</taxon>
        <taxon>Betaproteobacteria</taxon>
        <taxon>Burkholderiales</taxon>
        <taxon>Alcaligenaceae</taxon>
        <taxon>Castellaniella</taxon>
    </lineage>
</organism>
<dbReference type="EMBL" id="HG916765">
    <property type="protein sequence ID" value="CDM22910.1"/>
    <property type="molecule type" value="Genomic_DNA"/>
</dbReference>
<protein>
    <submittedName>
        <fullName evidence="7">Transcriptional regulators</fullName>
    </submittedName>
</protein>
<dbReference type="InterPro" id="IPR047640">
    <property type="entry name" value="RpiR-like"/>
</dbReference>
<dbReference type="PROSITE" id="PS51464">
    <property type="entry name" value="SIS"/>
    <property type="match status" value="1"/>
</dbReference>
<evidence type="ECO:0000313" key="7">
    <source>
        <dbReference type="EMBL" id="CDM22910.1"/>
    </source>
</evidence>
<dbReference type="GO" id="GO:0003700">
    <property type="term" value="F:DNA-binding transcription factor activity"/>
    <property type="evidence" value="ECO:0007669"/>
    <property type="project" value="InterPro"/>
</dbReference>
<dbReference type="HOGENOM" id="CLU_055769_1_3_4"/>
<dbReference type="PANTHER" id="PTHR30514">
    <property type="entry name" value="GLUCOKINASE"/>
    <property type="match status" value="1"/>
</dbReference>
<evidence type="ECO:0000256" key="4">
    <source>
        <dbReference type="ARBA" id="ARBA00023163"/>
    </source>
</evidence>
<evidence type="ECO:0000256" key="1">
    <source>
        <dbReference type="ARBA" id="ARBA00023015"/>
    </source>
</evidence>
<dbReference type="AlphaFoldDB" id="W8X8E0"/>
<reference evidence="7 8" key="1">
    <citation type="journal article" date="2014" name="BMC Microbiol.">
        <title>The oxygen-independent metabolism of cyclic monoterpenes in Castellaniella defragrans 65Phen.</title>
        <authorList>
            <person name="Petasch J."/>
            <person name="Disch E.M."/>
            <person name="Markert S."/>
            <person name="Becher D."/>
            <person name="Schweder T."/>
            <person name="Huttel B."/>
            <person name="Reinhardt R."/>
            <person name="Harder J."/>
        </authorList>
    </citation>
    <scope>NUCLEOTIDE SEQUENCE [LARGE SCALE GENOMIC DNA]</scope>
    <source>
        <strain evidence="7">65Phen</strain>
    </source>
</reference>
<keyword evidence="8" id="KW-1185">Reference proteome</keyword>
<dbReference type="PATRIC" id="fig|1437824.5.peg.432"/>
<dbReference type="InterPro" id="IPR009057">
    <property type="entry name" value="Homeodomain-like_sf"/>
</dbReference>
<keyword evidence="1" id="KW-0805">Transcription regulation</keyword>
<dbReference type="SUPFAM" id="SSF46689">
    <property type="entry name" value="Homeodomain-like"/>
    <property type="match status" value="1"/>
</dbReference>
<dbReference type="Gene3D" id="3.40.50.10490">
    <property type="entry name" value="Glucose-6-phosphate isomerase like protein, domain 1"/>
    <property type="match status" value="1"/>
</dbReference>
<dbReference type="OrthoDB" id="8713538at2"/>
<name>W8X8E0_CASD6</name>
<proteinExistence type="predicted"/>
<keyword evidence="4" id="KW-0804">Transcription</keyword>
<dbReference type="InterPro" id="IPR046348">
    <property type="entry name" value="SIS_dom_sf"/>
</dbReference>
<dbReference type="PROSITE" id="PS51071">
    <property type="entry name" value="HTH_RPIR"/>
    <property type="match status" value="1"/>
</dbReference>
<dbReference type="KEGG" id="cdn:BN940_02171"/>
<dbReference type="RefSeq" id="WP_043679632.1">
    <property type="nucleotide sequence ID" value="NZ_HG916765.1"/>
</dbReference>
<keyword evidence="2" id="KW-0238">DNA-binding</keyword>
<dbReference type="Proteomes" id="UP000019805">
    <property type="component" value="Chromosome"/>
</dbReference>
<evidence type="ECO:0000256" key="3">
    <source>
        <dbReference type="ARBA" id="ARBA00023152"/>
    </source>
</evidence>
<dbReference type="Pfam" id="PF01418">
    <property type="entry name" value="HTH_6"/>
    <property type="match status" value="1"/>
</dbReference>
<dbReference type="SUPFAM" id="SSF53697">
    <property type="entry name" value="SIS domain"/>
    <property type="match status" value="1"/>
</dbReference>
<gene>
    <name evidence="7" type="ORF">BN940_02171</name>
</gene>
<evidence type="ECO:0000256" key="2">
    <source>
        <dbReference type="ARBA" id="ARBA00023125"/>
    </source>
</evidence>
<keyword evidence="3" id="KW-0324">Glycolysis</keyword>
<dbReference type="InterPro" id="IPR000281">
    <property type="entry name" value="HTH_RpiR"/>
</dbReference>
<dbReference type="Gene3D" id="1.10.10.10">
    <property type="entry name" value="Winged helix-like DNA-binding domain superfamily/Winged helix DNA-binding domain"/>
    <property type="match status" value="1"/>
</dbReference>